<reference evidence="3 4" key="1">
    <citation type="submission" date="2019-12" db="EMBL/GenBank/DDBJ databases">
        <title>Comparative genomics gives insights into the taxonomy of the Azoarcus-Aromatoleum group and reveals separate origins of nif in the plant-associated Azoarcus and non-plant-associated Aromatoleum sub-groups.</title>
        <authorList>
            <person name="Lafos M."/>
            <person name="Maluk M."/>
            <person name="Batista M."/>
            <person name="Junghare M."/>
            <person name="Carmona M."/>
            <person name="Faoro H."/>
            <person name="Cruz L.M."/>
            <person name="Battistoni F."/>
            <person name="De Souza E."/>
            <person name="Pedrosa F."/>
            <person name="Chen W.-M."/>
            <person name="Poole P.S."/>
            <person name="Dixon R.A."/>
            <person name="James E.K."/>
        </authorList>
    </citation>
    <scope>NUCLEOTIDE SEQUENCE [LARGE SCALE GENOMIC DNA]</scope>
    <source>
        <strain evidence="3 4">Td21</strain>
    </source>
</reference>
<protein>
    <submittedName>
        <fullName evidence="3">Pilus assembly protein</fullName>
    </submittedName>
</protein>
<feature type="transmembrane region" description="Helical" evidence="1">
    <location>
        <begin position="6"/>
        <end position="27"/>
    </location>
</feature>
<gene>
    <name evidence="3" type="ORF">GPA22_04940</name>
</gene>
<dbReference type="InterPro" id="IPR012495">
    <property type="entry name" value="TadE-like_dom"/>
</dbReference>
<dbReference type="Pfam" id="PF07811">
    <property type="entry name" value="TadE"/>
    <property type="match status" value="1"/>
</dbReference>
<dbReference type="Proteomes" id="UP000623795">
    <property type="component" value="Unassembled WGS sequence"/>
</dbReference>
<comment type="caution">
    <text evidence="3">The sequence shown here is derived from an EMBL/GenBank/DDBJ whole genome shotgun (WGS) entry which is preliminary data.</text>
</comment>
<keyword evidence="1" id="KW-0472">Membrane</keyword>
<keyword evidence="1" id="KW-0812">Transmembrane</keyword>
<sequence>MEFAIVAMVFLMIVLGIMEFGRLLYVWNTVQEVTRRAAREAVVRTADDANRIARMAVFHDEAGSGTVHLPAGLEISNAEVKLNYLRGDLAAPSPMPVDASGRFDPAKNLAACNSADPTELASCVRFVEACLATDGACANTVKYAPMIGLFPFLAIDIPVSRVLMPAESLGFNISE</sequence>
<accession>A0ABX1PV52</accession>
<keyword evidence="4" id="KW-1185">Reference proteome</keyword>
<evidence type="ECO:0000259" key="2">
    <source>
        <dbReference type="Pfam" id="PF07811"/>
    </source>
</evidence>
<keyword evidence="1" id="KW-1133">Transmembrane helix</keyword>
<feature type="domain" description="TadE-like" evidence="2">
    <location>
        <begin position="2"/>
        <end position="39"/>
    </location>
</feature>
<dbReference type="EMBL" id="WTVN01000005">
    <property type="protein sequence ID" value="NMG43075.1"/>
    <property type="molecule type" value="Genomic_DNA"/>
</dbReference>
<evidence type="ECO:0000256" key="1">
    <source>
        <dbReference type="SAM" id="Phobius"/>
    </source>
</evidence>
<proteinExistence type="predicted"/>
<organism evidence="3 4">
    <name type="scientific">Aromatoleum toluvorans</name>
    <dbReference type="NCBI Taxonomy" id="92002"/>
    <lineage>
        <taxon>Bacteria</taxon>
        <taxon>Pseudomonadati</taxon>
        <taxon>Pseudomonadota</taxon>
        <taxon>Betaproteobacteria</taxon>
        <taxon>Rhodocyclales</taxon>
        <taxon>Rhodocyclaceae</taxon>
        <taxon>Aromatoleum</taxon>
    </lineage>
</organism>
<name>A0ABX1PV52_9RHOO</name>
<evidence type="ECO:0000313" key="4">
    <source>
        <dbReference type="Proteomes" id="UP000623795"/>
    </source>
</evidence>
<evidence type="ECO:0000313" key="3">
    <source>
        <dbReference type="EMBL" id="NMG43075.1"/>
    </source>
</evidence>